<dbReference type="AlphaFoldDB" id="A0A059EYJ5"/>
<name>A0A059EYJ5_9MICR</name>
<dbReference type="HOGENOM" id="CLU_2108448_0_0_1"/>
<dbReference type="EMBL" id="KK365206">
    <property type="protein sequence ID" value="KCZ80083.1"/>
    <property type="molecule type" value="Genomic_DNA"/>
</dbReference>
<dbReference type="VEuPathDB" id="MicrosporidiaDB:H312_02539"/>
<gene>
    <name evidence="1" type="ORF">H312_02539</name>
</gene>
<reference evidence="2" key="1">
    <citation type="submission" date="2013-02" db="EMBL/GenBank/DDBJ databases">
        <authorList>
            <consortium name="The Broad Institute Genome Sequencing Platform"/>
            <person name="Cuomo C."/>
            <person name="Becnel J."/>
            <person name="Sanscrainte N."/>
            <person name="Walker B."/>
            <person name="Young S.K."/>
            <person name="Zeng Q."/>
            <person name="Gargeya S."/>
            <person name="Fitzgerald M."/>
            <person name="Haas B."/>
            <person name="Abouelleil A."/>
            <person name="Alvarado L."/>
            <person name="Arachchi H.M."/>
            <person name="Berlin A.M."/>
            <person name="Chapman S.B."/>
            <person name="Dewar J."/>
            <person name="Goldberg J."/>
            <person name="Griggs A."/>
            <person name="Gujja S."/>
            <person name="Hansen M."/>
            <person name="Howarth C."/>
            <person name="Imamovic A."/>
            <person name="Larimer J."/>
            <person name="McCowan C."/>
            <person name="Murphy C."/>
            <person name="Neiman D."/>
            <person name="Pearson M."/>
            <person name="Priest M."/>
            <person name="Roberts A."/>
            <person name="Saif S."/>
            <person name="Shea T."/>
            <person name="Sisk P."/>
            <person name="Sykes S."/>
            <person name="Wortman J."/>
            <person name="Nusbaum C."/>
            <person name="Birren B."/>
        </authorList>
    </citation>
    <scope>NUCLEOTIDE SEQUENCE [LARGE SCALE GENOMIC DNA]</scope>
    <source>
        <strain evidence="2">PRA339</strain>
    </source>
</reference>
<evidence type="ECO:0000313" key="1">
    <source>
        <dbReference type="EMBL" id="KCZ80083.1"/>
    </source>
</evidence>
<keyword evidence="2" id="KW-1185">Reference proteome</keyword>
<proteinExistence type="predicted"/>
<sequence length="115" mass="14322">MKEDHYKKINNHLKQLQYNFKKAFYASERITFTKTCQDLLRTMEYKRPDYRIELKANVKATPYNLFRYHDLNIKAMELIKDIKDTNFRKEWKNLLECHKMHYRKLAYQMKHKTQI</sequence>
<protein>
    <submittedName>
        <fullName evidence="1">Uncharacterized protein</fullName>
    </submittedName>
</protein>
<dbReference type="OrthoDB" id="2186128at2759"/>
<accession>A0A059EYJ5</accession>
<reference evidence="1 2" key="2">
    <citation type="submission" date="2014-03" db="EMBL/GenBank/DDBJ databases">
        <title>The Genome Sequence of Anncaliia algerae insect isolate PRA339.</title>
        <authorList>
            <consortium name="The Broad Institute Genome Sequencing Platform"/>
            <consortium name="The Broad Institute Genome Sequencing Center for Infectious Disease"/>
            <person name="Cuomo C."/>
            <person name="Becnel J."/>
            <person name="Sanscrainte N."/>
            <person name="Walker B."/>
            <person name="Young S.K."/>
            <person name="Zeng Q."/>
            <person name="Gargeya S."/>
            <person name="Fitzgerald M."/>
            <person name="Haas B."/>
            <person name="Abouelleil A."/>
            <person name="Alvarado L."/>
            <person name="Arachchi H.M."/>
            <person name="Berlin A.M."/>
            <person name="Chapman S.B."/>
            <person name="Dewar J."/>
            <person name="Goldberg J."/>
            <person name="Griggs A."/>
            <person name="Gujja S."/>
            <person name="Hansen M."/>
            <person name="Howarth C."/>
            <person name="Imamovic A."/>
            <person name="Larimer J."/>
            <person name="McCowan C."/>
            <person name="Murphy C."/>
            <person name="Neiman D."/>
            <person name="Pearson M."/>
            <person name="Priest M."/>
            <person name="Roberts A."/>
            <person name="Saif S."/>
            <person name="Shea T."/>
            <person name="Sisk P."/>
            <person name="Sykes S."/>
            <person name="Wortman J."/>
            <person name="Nusbaum C."/>
            <person name="Birren B."/>
        </authorList>
    </citation>
    <scope>NUCLEOTIDE SEQUENCE [LARGE SCALE GENOMIC DNA]</scope>
    <source>
        <strain evidence="1 2">PRA339</strain>
    </source>
</reference>
<dbReference type="Proteomes" id="UP000030655">
    <property type="component" value="Unassembled WGS sequence"/>
</dbReference>
<evidence type="ECO:0000313" key="2">
    <source>
        <dbReference type="Proteomes" id="UP000030655"/>
    </source>
</evidence>
<organism evidence="1 2">
    <name type="scientific">Anncaliia algerae PRA339</name>
    <dbReference type="NCBI Taxonomy" id="1288291"/>
    <lineage>
        <taxon>Eukaryota</taxon>
        <taxon>Fungi</taxon>
        <taxon>Fungi incertae sedis</taxon>
        <taxon>Microsporidia</taxon>
        <taxon>Tubulinosematoidea</taxon>
        <taxon>Tubulinosematidae</taxon>
        <taxon>Anncaliia</taxon>
    </lineage>
</organism>